<dbReference type="EMBL" id="CM001377">
    <property type="protein sequence ID" value="EHM10343.1"/>
    <property type="molecule type" value="Genomic_DNA"/>
</dbReference>
<dbReference type="HOGENOM" id="CLU_014330_3_2_0"/>
<comment type="function">
    <text evidence="7">Aspartyl-tRNA synthetase with relaxed tRNA specificity since it is able to aspartylate not only its cognate tRNA(Asp) but also tRNA(Asn). Reaction proceeds in two steps: L-aspartate is first activated by ATP to form Asp-AMP and then transferred to the acceptor end of tRNA(Asp/Asn).</text>
</comment>
<evidence type="ECO:0000256" key="4">
    <source>
        <dbReference type="ARBA" id="ARBA00022840"/>
    </source>
</evidence>
<comment type="subcellular location">
    <subcellularLocation>
        <location evidence="7">Cytoplasm</location>
    </subcellularLocation>
</comment>
<feature type="domain" description="Aminoacyl-transfer RNA synthetases class-II family profile" evidence="8">
    <location>
        <begin position="153"/>
        <end position="565"/>
    </location>
</feature>
<comment type="caution">
    <text evidence="7">Lacks conserved residue(s) required for the propagation of feature annotation.</text>
</comment>
<keyword evidence="10" id="KW-1185">Reference proteome</keyword>
<evidence type="ECO:0000256" key="7">
    <source>
        <dbReference type="HAMAP-Rule" id="MF_00044"/>
    </source>
</evidence>
<dbReference type="InterPro" id="IPR004524">
    <property type="entry name" value="Asp-tRNA-ligase_1"/>
</dbReference>
<dbReference type="STRING" id="926567.TheveDRAFT_1221"/>
<evidence type="ECO:0000313" key="10">
    <source>
        <dbReference type="Proteomes" id="UP000005730"/>
    </source>
</evidence>
<comment type="catalytic activity">
    <reaction evidence="7">
        <text>tRNA(Asx) + L-aspartate + ATP = L-aspartyl-tRNA(Asx) + AMP + diphosphate</text>
        <dbReference type="Rhea" id="RHEA:18349"/>
        <dbReference type="Rhea" id="RHEA-COMP:9710"/>
        <dbReference type="Rhea" id="RHEA-COMP:9711"/>
        <dbReference type="ChEBI" id="CHEBI:29991"/>
        <dbReference type="ChEBI" id="CHEBI:30616"/>
        <dbReference type="ChEBI" id="CHEBI:33019"/>
        <dbReference type="ChEBI" id="CHEBI:78442"/>
        <dbReference type="ChEBI" id="CHEBI:78516"/>
        <dbReference type="ChEBI" id="CHEBI:456215"/>
        <dbReference type="EC" id="6.1.1.23"/>
    </reaction>
</comment>
<dbReference type="GO" id="GO:0003676">
    <property type="term" value="F:nucleic acid binding"/>
    <property type="evidence" value="ECO:0007669"/>
    <property type="project" value="InterPro"/>
</dbReference>
<dbReference type="PANTHER" id="PTHR22594">
    <property type="entry name" value="ASPARTYL/LYSYL-TRNA SYNTHETASE"/>
    <property type="match status" value="1"/>
</dbReference>
<name>H0UN58_9BACT</name>
<dbReference type="InterPro" id="IPR004115">
    <property type="entry name" value="GAD-like_sf"/>
</dbReference>
<feature type="binding site" evidence="7">
    <location>
        <position position="499"/>
    </location>
    <ligand>
        <name>L-aspartate</name>
        <dbReference type="ChEBI" id="CHEBI:29991"/>
    </ligand>
</feature>
<protein>
    <recommendedName>
        <fullName evidence="7">Aspartate--tRNA(Asp/Asn) ligase</fullName>
        <ecNumber evidence="7">6.1.1.23</ecNumber>
    </recommendedName>
    <alternativeName>
        <fullName evidence="7">Aspartyl-tRNA synthetase</fullName>
        <shortName evidence="7">AspRS</shortName>
    </alternativeName>
    <alternativeName>
        <fullName evidence="7">Non-discriminating aspartyl-tRNA synthetase</fullName>
        <shortName evidence="7">ND-AspRS</shortName>
    </alternativeName>
</protein>
<dbReference type="InterPro" id="IPR047089">
    <property type="entry name" value="Asp-tRNA-ligase_1_N"/>
</dbReference>
<comment type="similarity">
    <text evidence="1 7">Belongs to the class-II aminoacyl-tRNA synthetase family. Type 1 subfamily.</text>
</comment>
<dbReference type="CDD" id="cd00777">
    <property type="entry name" value="AspRS_core"/>
    <property type="match status" value="1"/>
</dbReference>
<dbReference type="HAMAP" id="MF_00044">
    <property type="entry name" value="Asp_tRNA_synth_type1"/>
    <property type="match status" value="1"/>
</dbReference>
<dbReference type="RefSeq" id="WP_006583837.1">
    <property type="nucleotide sequence ID" value="NZ_CM001377.1"/>
</dbReference>
<keyword evidence="6 7" id="KW-0030">Aminoacyl-tRNA synthetase</keyword>
<dbReference type="PANTHER" id="PTHR22594:SF5">
    <property type="entry name" value="ASPARTATE--TRNA LIGASE, MITOCHONDRIAL"/>
    <property type="match status" value="1"/>
</dbReference>
<dbReference type="GO" id="GO:0004815">
    <property type="term" value="F:aspartate-tRNA ligase activity"/>
    <property type="evidence" value="ECO:0007669"/>
    <property type="project" value="UniProtKB-UniRule"/>
</dbReference>
<feature type="binding site" evidence="7">
    <location>
        <position position="241"/>
    </location>
    <ligand>
        <name>ATP</name>
        <dbReference type="ChEBI" id="CHEBI:30616"/>
    </ligand>
</feature>
<evidence type="ECO:0000313" key="9">
    <source>
        <dbReference type="EMBL" id="EHM10343.1"/>
    </source>
</evidence>
<dbReference type="GO" id="GO:0050560">
    <property type="term" value="F:aspartate-tRNA(Asn) ligase activity"/>
    <property type="evidence" value="ECO:0007669"/>
    <property type="project" value="UniProtKB-EC"/>
</dbReference>
<dbReference type="GO" id="GO:0005737">
    <property type="term" value="C:cytoplasm"/>
    <property type="evidence" value="ECO:0007669"/>
    <property type="project" value="UniProtKB-SubCell"/>
</dbReference>
<feature type="binding site" evidence="7">
    <location>
        <position position="492"/>
    </location>
    <ligand>
        <name>ATP</name>
        <dbReference type="ChEBI" id="CHEBI:30616"/>
    </ligand>
</feature>
<evidence type="ECO:0000256" key="6">
    <source>
        <dbReference type="ARBA" id="ARBA00023146"/>
    </source>
</evidence>
<dbReference type="EC" id="6.1.1.23" evidence="7"/>
<keyword evidence="7" id="KW-0963">Cytoplasm</keyword>
<dbReference type="PRINTS" id="PR01042">
    <property type="entry name" value="TRNASYNTHASP"/>
</dbReference>
<comment type="subunit">
    <text evidence="7">Homodimer.</text>
</comment>
<dbReference type="InterPro" id="IPR004365">
    <property type="entry name" value="NA-bd_OB_tRNA"/>
</dbReference>
<evidence type="ECO:0000256" key="3">
    <source>
        <dbReference type="ARBA" id="ARBA00022741"/>
    </source>
</evidence>
<proteinExistence type="inferred from homology"/>
<dbReference type="InterPro" id="IPR012340">
    <property type="entry name" value="NA-bd_OB-fold"/>
</dbReference>
<dbReference type="GO" id="GO:0006422">
    <property type="term" value="P:aspartyl-tRNA aminoacylation"/>
    <property type="evidence" value="ECO:0007669"/>
    <property type="project" value="UniProtKB-UniRule"/>
</dbReference>
<dbReference type="OrthoDB" id="9802326at2"/>
<dbReference type="CDD" id="cd04317">
    <property type="entry name" value="EcAspRS_like_N"/>
    <property type="match status" value="1"/>
</dbReference>
<dbReference type="Pfam" id="PF01336">
    <property type="entry name" value="tRNA_anti-codon"/>
    <property type="match status" value="1"/>
</dbReference>
<dbReference type="SUPFAM" id="SSF50249">
    <property type="entry name" value="Nucleic acid-binding proteins"/>
    <property type="match status" value="1"/>
</dbReference>
<dbReference type="AlphaFoldDB" id="H0UN58"/>
<dbReference type="Gene3D" id="3.30.930.10">
    <property type="entry name" value="Bira Bifunctional Protein, Domain 2"/>
    <property type="match status" value="1"/>
</dbReference>
<keyword evidence="4 7" id="KW-0067">ATP-binding</keyword>
<dbReference type="Proteomes" id="UP000005730">
    <property type="component" value="Chromosome"/>
</dbReference>
<feature type="binding site" evidence="7">
    <location>
        <position position="186"/>
    </location>
    <ligand>
        <name>L-aspartate</name>
        <dbReference type="ChEBI" id="CHEBI:29991"/>
    </ligand>
</feature>
<evidence type="ECO:0000256" key="1">
    <source>
        <dbReference type="ARBA" id="ARBA00006303"/>
    </source>
</evidence>
<dbReference type="InterPro" id="IPR004364">
    <property type="entry name" value="Aa-tRNA-synt_II"/>
</dbReference>
<evidence type="ECO:0000256" key="2">
    <source>
        <dbReference type="ARBA" id="ARBA00022598"/>
    </source>
</evidence>
<dbReference type="InterPro" id="IPR029351">
    <property type="entry name" value="GAD_dom"/>
</dbReference>
<dbReference type="Pfam" id="PF00152">
    <property type="entry name" value="tRNA-synt_2"/>
    <property type="match status" value="1"/>
</dbReference>
<dbReference type="InterPro" id="IPR006195">
    <property type="entry name" value="aa-tRNA-synth_II"/>
</dbReference>
<dbReference type="eggNOG" id="COG0173">
    <property type="taxonomic scope" value="Bacteria"/>
</dbReference>
<dbReference type="Gene3D" id="2.40.50.140">
    <property type="entry name" value="Nucleic acid-binding proteins"/>
    <property type="match status" value="1"/>
</dbReference>
<feature type="region of interest" description="Aspartate" evidence="7">
    <location>
        <begin position="210"/>
        <end position="213"/>
    </location>
</feature>
<feature type="binding site" evidence="7">
    <location>
        <begin position="232"/>
        <end position="234"/>
    </location>
    <ligand>
        <name>ATP</name>
        <dbReference type="ChEBI" id="CHEBI:30616"/>
    </ligand>
</feature>
<feature type="binding site" evidence="7">
    <location>
        <position position="232"/>
    </location>
    <ligand>
        <name>L-aspartate</name>
        <dbReference type="ChEBI" id="CHEBI:29991"/>
    </ligand>
</feature>
<feature type="site" description="Important for tRNA non-discrimination" evidence="7">
    <location>
        <position position="94"/>
    </location>
</feature>
<dbReference type="InterPro" id="IPR047090">
    <property type="entry name" value="AspRS_core"/>
</dbReference>
<dbReference type="PROSITE" id="PS50862">
    <property type="entry name" value="AA_TRNA_LIGASE_II"/>
    <property type="match status" value="1"/>
</dbReference>
<dbReference type="Gene3D" id="3.30.1360.30">
    <property type="entry name" value="GAD-like domain"/>
    <property type="match status" value="1"/>
</dbReference>
<keyword evidence="2 7" id="KW-0436">Ligase</keyword>
<organism evidence="9 10">
    <name type="scientific">Thermanaerovibrio velox DSM 12556</name>
    <dbReference type="NCBI Taxonomy" id="926567"/>
    <lineage>
        <taxon>Bacteria</taxon>
        <taxon>Thermotogati</taxon>
        <taxon>Synergistota</taxon>
        <taxon>Synergistia</taxon>
        <taxon>Synergistales</taxon>
        <taxon>Synergistaceae</taxon>
        <taxon>Thermanaerovibrio</taxon>
    </lineage>
</organism>
<dbReference type="InterPro" id="IPR045864">
    <property type="entry name" value="aa-tRNA-synth_II/BPL/LPL"/>
</dbReference>
<evidence type="ECO:0000259" key="8">
    <source>
        <dbReference type="PROSITE" id="PS50862"/>
    </source>
</evidence>
<dbReference type="SUPFAM" id="SSF55681">
    <property type="entry name" value="Class II aaRS and biotin synthetases"/>
    <property type="match status" value="1"/>
</dbReference>
<sequence>MSVSEGLFGEAWKRTVKCGEVGLPLSGKPVVLNGWLRRRRDLGGIIFLELWDYTGLVQVVINPEVAPLAHEKAKDVRSEYVLAVKGRVSPRPEGTENPDMPTGQVEVVAEDIQVLAPSKPLPFEINEADRVDENLRLKHRFLDLRRDRMQHNLRVRSAAALFTRSYFSENGFLEVETPMLTKSTPEGARDFLVPSRVNPGKFFALPQSPQIFKQILMVSGCDRYFQIVKCFRDEDLRADRQPEFTQVDLEMSFITEEDVFSLLEGYVKGLFSHVLGEDIPTPFKRITWREAMDLYGSDKPDLRIPSHMVDLSSVMAFEGSPLKSLVEEGGTVKGLRLQGGAKLSRKDVSNLEARAVELGAKGLAVIQRTQEGLKGPFVKGMDEGAREKLLEVSALEEGDALLVLADKSWRLACEVLGTIRLEVSRSLGLVEDGWRFLWVVDFPLFEWDEEQGRCVSVHHPFTSPKLDDLEKLESDPLSVRSRAYDLVLNGSEVGGGSIRIHHPAVQEKVFKVLGFSEEQLRDRFGFLLDALSYGTPPHGGLAVGFDRLVMMLCGAKSIREVMAFPKTQRAQCLLSGAPSWVDKSQLDELYIASTFKEDNPAD</sequence>
<dbReference type="NCBIfam" id="NF001750">
    <property type="entry name" value="PRK00476.1"/>
    <property type="match status" value="1"/>
</dbReference>
<dbReference type="Pfam" id="PF02938">
    <property type="entry name" value="GAD"/>
    <property type="match status" value="1"/>
</dbReference>
<keyword evidence="3 7" id="KW-0547">Nucleotide-binding</keyword>
<dbReference type="SUPFAM" id="SSF55261">
    <property type="entry name" value="GAD domain-like"/>
    <property type="match status" value="1"/>
</dbReference>
<gene>
    <name evidence="7" type="primary">aspS</name>
    <name evidence="9" type="ORF">TheveDRAFT_1221</name>
</gene>
<dbReference type="GO" id="GO:0005524">
    <property type="term" value="F:ATP binding"/>
    <property type="evidence" value="ECO:0007669"/>
    <property type="project" value="UniProtKB-UniRule"/>
</dbReference>
<keyword evidence="5 7" id="KW-0648">Protein biosynthesis</keyword>
<reference evidence="9 10" key="1">
    <citation type="submission" date="2011-10" db="EMBL/GenBank/DDBJ databases">
        <title>The Noncontiguous Finished genome of Thermanaerovibrio velox DSM 12556.</title>
        <authorList>
            <consortium name="US DOE Joint Genome Institute (JGI-PGF)"/>
            <person name="Lucas S."/>
            <person name="Copeland A."/>
            <person name="Lapidus A."/>
            <person name="Glavina del Rio T."/>
            <person name="Dalin E."/>
            <person name="Tice H."/>
            <person name="Bruce D."/>
            <person name="Goodwin L."/>
            <person name="Pitluck S."/>
            <person name="Peters L."/>
            <person name="Mikhailova N."/>
            <person name="Teshima H."/>
            <person name="Kyrpides N."/>
            <person name="Mavromatis K."/>
            <person name="Ivanova N."/>
            <person name="Markowitz V."/>
            <person name="Cheng J.-F."/>
            <person name="Hugenholtz P."/>
            <person name="Woyke T."/>
            <person name="Wu D."/>
            <person name="Spring S."/>
            <person name="Brambilla E.-M."/>
            <person name="Klenk H.-P."/>
            <person name="Eisen J.A."/>
        </authorList>
    </citation>
    <scope>NUCLEOTIDE SEQUENCE [LARGE SCALE GENOMIC DNA]</scope>
    <source>
        <strain evidence="9 10">DSM 12556</strain>
    </source>
</reference>
<accession>H0UN58</accession>
<dbReference type="InterPro" id="IPR002312">
    <property type="entry name" value="Asp/Asn-tRNA-synth_IIb"/>
</dbReference>
<evidence type="ECO:0000256" key="5">
    <source>
        <dbReference type="ARBA" id="ARBA00022917"/>
    </source>
</evidence>
<feature type="binding site" evidence="7">
    <location>
        <position position="458"/>
    </location>
    <ligand>
        <name>L-aspartate</name>
        <dbReference type="ChEBI" id="CHEBI:29991"/>
    </ligand>
</feature>
<dbReference type="NCBIfam" id="TIGR00459">
    <property type="entry name" value="aspS_bact"/>
    <property type="match status" value="1"/>
</dbReference>
<feature type="binding site" evidence="7">
    <location>
        <begin position="544"/>
        <end position="547"/>
    </location>
    <ligand>
        <name>ATP</name>
        <dbReference type="ChEBI" id="CHEBI:30616"/>
    </ligand>
</feature>